<keyword evidence="8 12" id="KW-0482">Metalloprotease</keyword>
<evidence type="ECO:0000256" key="11">
    <source>
        <dbReference type="PIRSR" id="PIRSR634016-4"/>
    </source>
</evidence>
<keyword evidence="18" id="KW-1185">Reference proteome</keyword>
<evidence type="ECO:0000256" key="2">
    <source>
        <dbReference type="ARBA" id="ARBA00010136"/>
    </source>
</evidence>
<dbReference type="InterPro" id="IPR034016">
    <property type="entry name" value="M1_APN-typ"/>
</dbReference>
<dbReference type="CDD" id="cd09601">
    <property type="entry name" value="M1_APN-Q_like"/>
    <property type="match status" value="1"/>
</dbReference>
<dbReference type="GO" id="GO:0005737">
    <property type="term" value="C:cytoplasm"/>
    <property type="evidence" value="ECO:0007669"/>
    <property type="project" value="TreeGrafter"/>
</dbReference>
<dbReference type="PANTHER" id="PTHR11533:SF174">
    <property type="entry name" value="PUROMYCIN-SENSITIVE AMINOPEPTIDASE-RELATED"/>
    <property type="match status" value="1"/>
</dbReference>
<evidence type="ECO:0000256" key="3">
    <source>
        <dbReference type="ARBA" id="ARBA00022438"/>
    </source>
</evidence>
<dbReference type="GO" id="GO:0070006">
    <property type="term" value="F:metalloaminopeptidase activity"/>
    <property type="evidence" value="ECO:0007669"/>
    <property type="project" value="TreeGrafter"/>
</dbReference>
<dbReference type="InterPro" id="IPR045357">
    <property type="entry name" value="Aminopeptidase_N-like_N"/>
</dbReference>
<dbReference type="InterPro" id="IPR024571">
    <property type="entry name" value="ERAP1-like_C_dom"/>
</dbReference>
<keyword evidence="4 12" id="KW-0645">Protease</keyword>
<evidence type="ECO:0000256" key="8">
    <source>
        <dbReference type="ARBA" id="ARBA00023049"/>
    </source>
</evidence>
<evidence type="ECO:0000259" key="15">
    <source>
        <dbReference type="Pfam" id="PF11838"/>
    </source>
</evidence>
<feature type="active site" description="Proton acceptor" evidence="9">
    <location>
        <position position="337"/>
    </location>
</feature>
<evidence type="ECO:0000256" key="5">
    <source>
        <dbReference type="ARBA" id="ARBA00022723"/>
    </source>
</evidence>
<dbReference type="Gene3D" id="2.60.40.1730">
    <property type="entry name" value="tricorn interacting facor f3 domain"/>
    <property type="match status" value="1"/>
</dbReference>
<dbReference type="GO" id="GO:0016285">
    <property type="term" value="F:alanyl aminopeptidase activity"/>
    <property type="evidence" value="ECO:0007669"/>
    <property type="project" value="UniProtKB-EC"/>
</dbReference>
<feature type="domain" description="ERAP1-like C-terminal" evidence="15">
    <location>
        <begin position="564"/>
        <end position="877"/>
    </location>
</feature>
<organism evidence="17 18">
    <name type="scientific">Pyxidicoccus fallax</name>
    <dbReference type="NCBI Taxonomy" id="394095"/>
    <lineage>
        <taxon>Bacteria</taxon>
        <taxon>Pseudomonadati</taxon>
        <taxon>Myxococcota</taxon>
        <taxon>Myxococcia</taxon>
        <taxon>Myxococcales</taxon>
        <taxon>Cystobacterineae</taxon>
        <taxon>Myxococcaceae</taxon>
        <taxon>Pyxidicoccus</taxon>
    </lineage>
</organism>
<evidence type="ECO:0000256" key="7">
    <source>
        <dbReference type="ARBA" id="ARBA00022833"/>
    </source>
</evidence>
<evidence type="ECO:0000259" key="16">
    <source>
        <dbReference type="Pfam" id="PF17900"/>
    </source>
</evidence>
<evidence type="ECO:0000313" key="17">
    <source>
        <dbReference type="EMBL" id="NMO18853.1"/>
    </source>
</evidence>
<dbReference type="InterPro" id="IPR027268">
    <property type="entry name" value="Peptidase_M4/M1_CTD_sf"/>
</dbReference>
<dbReference type="SUPFAM" id="SSF63737">
    <property type="entry name" value="Leukotriene A4 hydrolase N-terminal domain"/>
    <property type="match status" value="1"/>
</dbReference>
<dbReference type="InterPro" id="IPR014782">
    <property type="entry name" value="Peptidase_M1_dom"/>
</dbReference>
<evidence type="ECO:0000259" key="14">
    <source>
        <dbReference type="Pfam" id="PF01433"/>
    </source>
</evidence>
<comment type="caution">
    <text evidence="17">The sequence shown here is derived from an EMBL/GenBank/DDBJ whole genome shotgun (WGS) entry which is preliminary data.</text>
</comment>
<evidence type="ECO:0000256" key="9">
    <source>
        <dbReference type="PIRSR" id="PIRSR634016-1"/>
    </source>
</evidence>
<dbReference type="GO" id="GO:0008270">
    <property type="term" value="F:zinc ion binding"/>
    <property type="evidence" value="ECO:0007669"/>
    <property type="project" value="UniProtKB-UniRule"/>
</dbReference>
<dbReference type="InterPro" id="IPR050344">
    <property type="entry name" value="Peptidase_M1_aminopeptidases"/>
</dbReference>
<dbReference type="GO" id="GO:0043171">
    <property type="term" value="P:peptide catabolic process"/>
    <property type="evidence" value="ECO:0007669"/>
    <property type="project" value="TreeGrafter"/>
</dbReference>
<keyword evidence="7 10" id="KW-0862">Zinc</keyword>
<feature type="chain" id="PRO_5032428501" description="Aminopeptidase" evidence="13">
    <location>
        <begin position="20"/>
        <end position="907"/>
    </location>
</feature>
<feature type="domain" description="Peptidase M1 membrane alanine aminopeptidase" evidence="14">
    <location>
        <begin position="265"/>
        <end position="480"/>
    </location>
</feature>
<protein>
    <recommendedName>
        <fullName evidence="12">Aminopeptidase</fullName>
        <ecNumber evidence="12">3.4.11.-</ecNumber>
    </recommendedName>
</protein>
<evidence type="ECO:0000313" key="18">
    <source>
        <dbReference type="Proteomes" id="UP000518300"/>
    </source>
</evidence>
<evidence type="ECO:0000256" key="13">
    <source>
        <dbReference type="SAM" id="SignalP"/>
    </source>
</evidence>
<evidence type="ECO:0000256" key="4">
    <source>
        <dbReference type="ARBA" id="ARBA00022670"/>
    </source>
</evidence>
<keyword evidence="5 10" id="KW-0479">Metal-binding</keyword>
<accession>A0A848LMJ8</accession>
<dbReference type="Gene3D" id="1.25.50.20">
    <property type="match status" value="1"/>
</dbReference>
<dbReference type="Gene3D" id="2.60.40.1910">
    <property type="match status" value="1"/>
</dbReference>
<keyword evidence="13" id="KW-0732">Signal</keyword>
<dbReference type="EC" id="3.4.11.-" evidence="12"/>
<dbReference type="GO" id="GO:0042277">
    <property type="term" value="F:peptide binding"/>
    <property type="evidence" value="ECO:0007669"/>
    <property type="project" value="TreeGrafter"/>
</dbReference>
<dbReference type="RefSeq" id="WP_169348115.1">
    <property type="nucleotide sequence ID" value="NZ_JABBJJ010000157.1"/>
</dbReference>
<dbReference type="InterPro" id="IPR001930">
    <property type="entry name" value="Peptidase_M1"/>
</dbReference>
<feature type="site" description="Transition state stabilizer" evidence="11">
    <location>
        <position position="423"/>
    </location>
</feature>
<dbReference type="InterPro" id="IPR042097">
    <property type="entry name" value="Aminopeptidase_N-like_N_sf"/>
</dbReference>
<evidence type="ECO:0000256" key="1">
    <source>
        <dbReference type="ARBA" id="ARBA00000098"/>
    </source>
</evidence>
<sequence length="907" mass="100131">MRRSFPLLLALLALRCAHAPESPPPAEQPVAAAPRWPEPQPPALRLPDTVRPVLYHLDLKLLPAEPTFSGTVTIDVDVRESVRQVWLHGQDLEITQARVESGARTLEARAVTASEGRLGLLLPEPLAPGKARIHLSFTGHIDRERSRGLYGVDEGGEPYLYTFFEPVDARRAFPCFDEPGFKVPWKLRFTVKAGHVALANHAIVSKEALPDGLERVTFAESRPMPSYLVAFMVGPFDIVDAGTAGRNSVPLRFIVPKGRGPETAYAASVTPRIVTLLEDFFDQPYPYEKLDVAVVPRYWGTMEHPGLVALGQPLTLIRPGEETLARRKHYVTIANHELGHYWFGNIVTCKWWDDIWLNESLTSWLDRKTVDPFDPSWGFAREARMNAISYALNSDALASALPVRKPADTHDDVLGAFDNGTTYAKGSAIIGMFESWLGPEKMRDLLRGHIRKHAWGVATSEDFATTLSEAASPDVARAFRSFIDQAGAPYITASLQCRPGTPARLKLSQQRYVPAGSTASTAQTWSVPVCVRAGVRGGDSHRVCTLLSEATGELSLPMRDCPSWVLLNADGAGYYRSGYTREQLAQVLAAPPGMLTVEERLSVLADVEGAVRKGDLPLGEALKLVPTTAADKDRTIVQRGAQLLQWVNEDRLSAADRARYRKWVGEVYGPRARELGWEPKPGDSDDLKQTRSRLLELSTLTGEDPTLVREASRLARAWLADRKAVNPEAVPLVLGVAARNGDRALFDALLAGARKAEDRNERARLIAAISNFREPALVREALALVVGNELDIRDTRPLLIGAFSMPETRELAWAFYREHFDALAQKLRSDELAWFIGLVGNLCGEQQLAEVESFLGPRVAKLENAPRALARARESIQLCTESDRLHRQGVQSFLRAPPGVPAPTRTR</sequence>
<gene>
    <name evidence="17" type="ORF">HG543_28900</name>
</gene>
<feature type="binding site" evidence="10">
    <location>
        <position position="336"/>
    </location>
    <ligand>
        <name>Zn(2+)</name>
        <dbReference type="ChEBI" id="CHEBI:29105"/>
        <note>catalytic</note>
    </ligand>
</feature>
<dbReference type="PANTHER" id="PTHR11533">
    <property type="entry name" value="PROTEASE M1 ZINC METALLOPROTEASE"/>
    <property type="match status" value="1"/>
</dbReference>
<dbReference type="GO" id="GO:0005615">
    <property type="term" value="C:extracellular space"/>
    <property type="evidence" value="ECO:0007669"/>
    <property type="project" value="TreeGrafter"/>
</dbReference>
<dbReference type="PRINTS" id="PR00756">
    <property type="entry name" value="ALADIPTASE"/>
</dbReference>
<dbReference type="SUPFAM" id="SSF55486">
    <property type="entry name" value="Metalloproteases ('zincins'), catalytic domain"/>
    <property type="match status" value="1"/>
</dbReference>
<feature type="binding site" evidence="10">
    <location>
        <position position="359"/>
    </location>
    <ligand>
        <name>Zn(2+)</name>
        <dbReference type="ChEBI" id="CHEBI:29105"/>
        <note>catalytic</note>
    </ligand>
</feature>
<comment type="cofactor">
    <cofactor evidence="10 12">
        <name>Zn(2+)</name>
        <dbReference type="ChEBI" id="CHEBI:29105"/>
    </cofactor>
    <text evidence="10 12">Binds 1 zinc ion per subunit.</text>
</comment>
<dbReference type="Gene3D" id="1.10.390.10">
    <property type="entry name" value="Neutral Protease Domain 2"/>
    <property type="match status" value="1"/>
</dbReference>
<feature type="binding site" evidence="10">
    <location>
        <position position="340"/>
    </location>
    <ligand>
        <name>Zn(2+)</name>
        <dbReference type="ChEBI" id="CHEBI:29105"/>
        <note>catalytic</note>
    </ligand>
</feature>
<comment type="catalytic activity">
    <reaction evidence="1">
        <text>Release of an N-terminal amino acid, Xaa-|-Yaa- from a peptide, amide or arylamide. Xaa is preferably Ala, but may be most amino acids including Pro (slow action). When a terminal hydrophobic residue is followed by a prolyl residue, the two may be released as an intact Xaa-Pro dipeptide.</text>
        <dbReference type="EC" id="3.4.11.2"/>
    </reaction>
</comment>
<dbReference type="Pfam" id="PF01433">
    <property type="entry name" value="Peptidase_M1"/>
    <property type="match status" value="1"/>
</dbReference>
<dbReference type="Pfam" id="PF11838">
    <property type="entry name" value="ERAP1_C"/>
    <property type="match status" value="1"/>
</dbReference>
<name>A0A848LMJ8_9BACT</name>
<feature type="signal peptide" evidence="13">
    <location>
        <begin position="1"/>
        <end position="19"/>
    </location>
</feature>
<evidence type="ECO:0000256" key="10">
    <source>
        <dbReference type="PIRSR" id="PIRSR634016-3"/>
    </source>
</evidence>
<reference evidence="17 18" key="1">
    <citation type="submission" date="2020-04" db="EMBL/GenBank/DDBJ databases">
        <title>Draft genome of Pyxidicoccus fallax type strain.</title>
        <authorList>
            <person name="Whitworth D.E."/>
        </authorList>
    </citation>
    <scope>NUCLEOTIDE SEQUENCE [LARGE SCALE GENOMIC DNA]</scope>
    <source>
        <strain evidence="17 18">DSM 14698</strain>
    </source>
</reference>
<evidence type="ECO:0000256" key="6">
    <source>
        <dbReference type="ARBA" id="ARBA00022801"/>
    </source>
</evidence>
<keyword evidence="6 12" id="KW-0378">Hydrolase</keyword>
<evidence type="ECO:0000256" key="12">
    <source>
        <dbReference type="RuleBase" id="RU364040"/>
    </source>
</evidence>
<dbReference type="AlphaFoldDB" id="A0A848LMJ8"/>
<keyword evidence="3 12" id="KW-0031">Aminopeptidase</keyword>
<comment type="similarity">
    <text evidence="2 12">Belongs to the peptidase M1 family.</text>
</comment>
<proteinExistence type="inferred from homology"/>
<dbReference type="Pfam" id="PF17900">
    <property type="entry name" value="Peptidase_M1_N"/>
    <property type="match status" value="1"/>
</dbReference>
<dbReference type="Proteomes" id="UP000518300">
    <property type="component" value="Unassembled WGS sequence"/>
</dbReference>
<feature type="domain" description="Aminopeptidase N-like N-terminal" evidence="16">
    <location>
        <begin position="52"/>
        <end position="228"/>
    </location>
</feature>
<dbReference type="GO" id="GO:0016020">
    <property type="term" value="C:membrane"/>
    <property type="evidence" value="ECO:0007669"/>
    <property type="project" value="TreeGrafter"/>
</dbReference>
<dbReference type="EMBL" id="JABBJJ010000157">
    <property type="protein sequence ID" value="NMO18853.1"/>
    <property type="molecule type" value="Genomic_DNA"/>
</dbReference>
<dbReference type="GO" id="GO:0006508">
    <property type="term" value="P:proteolysis"/>
    <property type="evidence" value="ECO:0007669"/>
    <property type="project" value="UniProtKB-KW"/>
</dbReference>